<feature type="compositionally biased region" description="Basic residues" evidence="1">
    <location>
        <begin position="1"/>
        <end position="14"/>
    </location>
</feature>
<evidence type="ECO:0000313" key="2">
    <source>
        <dbReference type="EMBL" id="KUJ24083.1"/>
    </source>
</evidence>
<reference evidence="2 3" key="1">
    <citation type="submission" date="2015-10" db="EMBL/GenBank/DDBJ databases">
        <title>Full genome of DAOMC 229536 Phialocephala scopiformis, a fungal endophyte of spruce producing the potent anti-insectan compound rugulosin.</title>
        <authorList>
            <consortium name="DOE Joint Genome Institute"/>
            <person name="Walker A.K."/>
            <person name="Frasz S.L."/>
            <person name="Seifert K.A."/>
            <person name="Miller J.D."/>
            <person name="Mondo S.J."/>
            <person name="Labutti K."/>
            <person name="Lipzen A."/>
            <person name="Dockter R."/>
            <person name="Kennedy M."/>
            <person name="Grigoriev I.V."/>
            <person name="Spatafora J.W."/>
        </authorList>
    </citation>
    <scope>NUCLEOTIDE SEQUENCE [LARGE SCALE GENOMIC DNA]</scope>
    <source>
        <strain evidence="2 3">CBS 120377</strain>
    </source>
</reference>
<dbReference type="KEGG" id="psco:LY89DRAFT_692889"/>
<dbReference type="Proteomes" id="UP000070700">
    <property type="component" value="Unassembled WGS sequence"/>
</dbReference>
<dbReference type="RefSeq" id="XP_018078438.1">
    <property type="nucleotide sequence ID" value="XM_018216602.1"/>
</dbReference>
<sequence>MSRHSGSSRHRSHQPRSSESNSEDTIEQAKAVVNQLNTVIASAPHQWETYLPSARSAMSALDHVRFFRSTQRYDEQVWILHGLQDFAFHDPDGGAIRDVAEWCQTAWLRILRNYPEDVETLTGLGHNWLQRAQATLARIQREEGTDSSSSGSGQAGNMIYDNELLTNGLDTDENSAAPPTDPRRQGPLYVEARGYLQPAVDFYTRAVTSAASLGDTPGDLLASAAESHMSLGNVTATPGDERLFAQAIRYLRQAEQTPGYSLSIYLQQYLNEYGRYVS</sequence>
<dbReference type="GeneID" id="28826328"/>
<gene>
    <name evidence="2" type="ORF">LY89DRAFT_692889</name>
</gene>
<feature type="region of interest" description="Disordered" evidence="1">
    <location>
        <begin position="1"/>
        <end position="27"/>
    </location>
</feature>
<evidence type="ECO:0000256" key="1">
    <source>
        <dbReference type="SAM" id="MobiDB-lite"/>
    </source>
</evidence>
<name>A0A194XV47_MOLSC</name>
<protein>
    <submittedName>
        <fullName evidence="2">Uncharacterized protein</fullName>
    </submittedName>
</protein>
<organism evidence="2 3">
    <name type="scientific">Mollisia scopiformis</name>
    <name type="common">Conifer needle endophyte fungus</name>
    <name type="synonym">Phialocephala scopiformis</name>
    <dbReference type="NCBI Taxonomy" id="149040"/>
    <lineage>
        <taxon>Eukaryota</taxon>
        <taxon>Fungi</taxon>
        <taxon>Dikarya</taxon>
        <taxon>Ascomycota</taxon>
        <taxon>Pezizomycotina</taxon>
        <taxon>Leotiomycetes</taxon>
        <taxon>Helotiales</taxon>
        <taxon>Mollisiaceae</taxon>
        <taxon>Mollisia</taxon>
    </lineage>
</organism>
<keyword evidence="3" id="KW-1185">Reference proteome</keyword>
<evidence type="ECO:0000313" key="3">
    <source>
        <dbReference type="Proteomes" id="UP000070700"/>
    </source>
</evidence>
<proteinExistence type="predicted"/>
<dbReference type="OrthoDB" id="5366687at2759"/>
<dbReference type="InParanoid" id="A0A194XV47"/>
<dbReference type="AlphaFoldDB" id="A0A194XV47"/>
<dbReference type="STRING" id="149040.A0A194XV47"/>
<accession>A0A194XV47</accession>
<dbReference type="EMBL" id="KQ947404">
    <property type="protein sequence ID" value="KUJ24083.1"/>
    <property type="molecule type" value="Genomic_DNA"/>
</dbReference>